<dbReference type="InterPro" id="IPR000073">
    <property type="entry name" value="AB_hydrolase_1"/>
</dbReference>
<keyword evidence="1" id="KW-0732">Signal</keyword>
<feature type="domain" description="AB hydrolase-1" evidence="2">
    <location>
        <begin position="41"/>
        <end position="281"/>
    </location>
</feature>
<evidence type="ECO:0000256" key="1">
    <source>
        <dbReference type="SAM" id="SignalP"/>
    </source>
</evidence>
<dbReference type="Pfam" id="PF12697">
    <property type="entry name" value="Abhydrolase_6"/>
    <property type="match status" value="1"/>
</dbReference>
<dbReference type="InterPro" id="IPR029058">
    <property type="entry name" value="AB_hydrolase_fold"/>
</dbReference>
<evidence type="ECO:0000313" key="3">
    <source>
        <dbReference type="EMBL" id="MDI5892182.1"/>
    </source>
</evidence>
<gene>
    <name evidence="3" type="ORF">QLQ83_13890</name>
</gene>
<sequence length="292" mass="32174">MLSAAVALAGQSSSVFAQQTSTVEVNGVTLRYVDEGEGKPVIFVPAAIADHRGWEPYRVTIAREHRFITYTQRYFGTEPWPDDGEQFSSETHAADLAAFIEALDAGPVYLVTWSYSGQIVPLMALEHPELVRGMVHYEPFVPSLVAELPEERQAAIAEESKKYGPAMEALEADDAEQATKLFIEAVFQRPPGGFEQEPDYMRTIWLDNARTVPPQMNMTPPAITCEDLATLEQPTLILKGEHADIYFESVADTMAQCQPRAEVQVIPGVNHDGPVHAAEAFTASILAFLAEH</sequence>
<dbReference type="EMBL" id="JASCQP010000028">
    <property type="protein sequence ID" value="MDI5892182.1"/>
    <property type="molecule type" value="Genomic_DNA"/>
</dbReference>
<evidence type="ECO:0000313" key="4">
    <source>
        <dbReference type="Proteomes" id="UP001225957"/>
    </source>
</evidence>
<feature type="chain" id="PRO_5047098938" evidence="1">
    <location>
        <begin position="18"/>
        <end position="292"/>
    </location>
</feature>
<evidence type="ECO:0000259" key="2">
    <source>
        <dbReference type="Pfam" id="PF12697"/>
    </source>
</evidence>
<keyword evidence="3" id="KW-0378">Hydrolase</keyword>
<dbReference type="Gene3D" id="3.40.50.1820">
    <property type="entry name" value="alpha/beta hydrolase"/>
    <property type="match status" value="1"/>
</dbReference>
<dbReference type="PANTHER" id="PTHR43798">
    <property type="entry name" value="MONOACYLGLYCEROL LIPASE"/>
    <property type="match status" value="1"/>
</dbReference>
<comment type="caution">
    <text evidence="3">The sequence shown here is derived from an EMBL/GenBank/DDBJ whole genome shotgun (WGS) entry which is preliminary data.</text>
</comment>
<feature type="signal peptide" evidence="1">
    <location>
        <begin position="1"/>
        <end position="17"/>
    </location>
</feature>
<proteinExistence type="predicted"/>
<accession>A0ABT6V1S3</accession>
<dbReference type="GO" id="GO:0016787">
    <property type="term" value="F:hydrolase activity"/>
    <property type="evidence" value="ECO:0007669"/>
    <property type="project" value="UniProtKB-KW"/>
</dbReference>
<dbReference type="RefSeq" id="WP_282736104.1">
    <property type="nucleotide sequence ID" value="NZ_JASCQP010000028.1"/>
</dbReference>
<reference evidence="3 4" key="1">
    <citation type="submission" date="2023-04" db="EMBL/GenBank/DDBJ databases">
        <title>Halomonas strains isolated from rhizosphere soil.</title>
        <authorList>
            <person name="Xu L."/>
            <person name="Sun J.-Q."/>
        </authorList>
    </citation>
    <scope>NUCLEOTIDE SEQUENCE [LARGE SCALE GENOMIC DNA]</scope>
    <source>
        <strain evidence="3 4">LR5S20</strain>
    </source>
</reference>
<dbReference type="InterPro" id="IPR050266">
    <property type="entry name" value="AB_hydrolase_sf"/>
</dbReference>
<organism evidence="3 4">
    <name type="scientific">Halomonas rhizosphaerae</name>
    <dbReference type="NCBI Taxonomy" id="3043296"/>
    <lineage>
        <taxon>Bacteria</taxon>
        <taxon>Pseudomonadati</taxon>
        <taxon>Pseudomonadota</taxon>
        <taxon>Gammaproteobacteria</taxon>
        <taxon>Oceanospirillales</taxon>
        <taxon>Halomonadaceae</taxon>
        <taxon>Halomonas</taxon>
    </lineage>
</organism>
<dbReference type="SUPFAM" id="SSF53474">
    <property type="entry name" value="alpha/beta-Hydrolases"/>
    <property type="match status" value="1"/>
</dbReference>
<keyword evidence="4" id="KW-1185">Reference proteome</keyword>
<protein>
    <submittedName>
        <fullName evidence="3">Alpha/beta hydrolase</fullName>
    </submittedName>
</protein>
<name>A0ABT6V1S3_9GAMM</name>
<dbReference type="Proteomes" id="UP001225957">
    <property type="component" value="Unassembled WGS sequence"/>
</dbReference>